<evidence type="ECO:0000313" key="2">
    <source>
        <dbReference type="EMBL" id="CAK9322081.1"/>
    </source>
</evidence>
<feature type="coiled-coil region" evidence="1">
    <location>
        <begin position="64"/>
        <end position="91"/>
    </location>
</feature>
<organism evidence="2 3">
    <name type="scientific">Citrullus colocynthis</name>
    <name type="common">colocynth</name>
    <dbReference type="NCBI Taxonomy" id="252529"/>
    <lineage>
        <taxon>Eukaryota</taxon>
        <taxon>Viridiplantae</taxon>
        <taxon>Streptophyta</taxon>
        <taxon>Embryophyta</taxon>
        <taxon>Tracheophyta</taxon>
        <taxon>Spermatophyta</taxon>
        <taxon>Magnoliopsida</taxon>
        <taxon>eudicotyledons</taxon>
        <taxon>Gunneridae</taxon>
        <taxon>Pentapetalae</taxon>
        <taxon>rosids</taxon>
        <taxon>fabids</taxon>
        <taxon>Cucurbitales</taxon>
        <taxon>Cucurbitaceae</taxon>
        <taxon>Benincaseae</taxon>
        <taxon>Citrullus</taxon>
    </lineage>
</organism>
<sequence length="101" mass="11554">MVDKGNGCWSSIVQPRGKHQHEVVINFKNKWEELENGMNTQHPKKINMQTILSLKLVTSFDCVAAKLAKAKAKLRNELHELHREARGYAANASQEKRMKKS</sequence>
<protein>
    <submittedName>
        <fullName evidence="2">Uncharacterized protein</fullName>
    </submittedName>
</protein>
<gene>
    <name evidence="2" type="ORF">CITCOLO1_LOCUS14196</name>
</gene>
<keyword evidence="3" id="KW-1185">Reference proteome</keyword>
<evidence type="ECO:0000313" key="3">
    <source>
        <dbReference type="Proteomes" id="UP001642487"/>
    </source>
</evidence>
<evidence type="ECO:0000256" key="1">
    <source>
        <dbReference type="SAM" id="Coils"/>
    </source>
</evidence>
<keyword evidence="1" id="KW-0175">Coiled coil</keyword>
<reference evidence="2 3" key="1">
    <citation type="submission" date="2024-03" db="EMBL/GenBank/DDBJ databases">
        <authorList>
            <person name="Gkanogiannis A."/>
            <person name="Becerra Lopez-Lavalle L."/>
        </authorList>
    </citation>
    <scope>NUCLEOTIDE SEQUENCE [LARGE SCALE GENOMIC DNA]</scope>
</reference>
<name>A0ABP0YNZ3_9ROSI</name>
<dbReference type="Proteomes" id="UP001642487">
    <property type="component" value="Chromosome 5"/>
</dbReference>
<accession>A0ABP0YNZ3</accession>
<proteinExistence type="predicted"/>
<dbReference type="EMBL" id="OZ021739">
    <property type="protein sequence ID" value="CAK9322081.1"/>
    <property type="molecule type" value="Genomic_DNA"/>
</dbReference>